<dbReference type="InterPro" id="IPR050697">
    <property type="entry name" value="Adenylyl/Guanylyl_Cyclase_3/4"/>
</dbReference>
<accession>F5YNP0</accession>
<dbReference type="KEGG" id="tpi:TREPR_1654"/>
<gene>
    <name evidence="4" type="ordered locus">TREPR_1654</name>
</gene>
<evidence type="ECO:0000259" key="3">
    <source>
        <dbReference type="PROSITE" id="PS50125"/>
    </source>
</evidence>
<reference evidence="5" key="1">
    <citation type="submission" date="2009-12" db="EMBL/GenBank/DDBJ databases">
        <title>Complete sequence of Treponema primitia strain ZAS-2.</title>
        <authorList>
            <person name="Tetu S.G."/>
            <person name="Matson E."/>
            <person name="Ren Q."/>
            <person name="Seshadri R."/>
            <person name="Elbourne L."/>
            <person name="Hassan K.A."/>
            <person name="Durkin A."/>
            <person name="Radune D."/>
            <person name="Mohamoud Y."/>
            <person name="Shay R."/>
            <person name="Jin S."/>
            <person name="Zhang X."/>
            <person name="Lucey K."/>
            <person name="Ballor N.R."/>
            <person name="Ottesen E."/>
            <person name="Rosenthal R."/>
            <person name="Allen A."/>
            <person name="Leadbetter J.R."/>
            <person name="Paulsen I.T."/>
        </authorList>
    </citation>
    <scope>NUCLEOTIDE SEQUENCE [LARGE SCALE GENOMIC DNA]</scope>
    <source>
        <strain evidence="5">ATCC BAA-887 / DSM 12427 / ZAS-2</strain>
    </source>
</reference>
<evidence type="ECO:0000313" key="5">
    <source>
        <dbReference type="Proteomes" id="UP000009223"/>
    </source>
</evidence>
<dbReference type="SUPFAM" id="SSF52172">
    <property type="entry name" value="CheY-like"/>
    <property type="match status" value="1"/>
</dbReference>
<reference evidence="4 5" key="2">
    <citation type="journal article" date="2011" name="ISME J.">
        <title>RNA-seq reveals cooperative metabolic interactions between two termite-gut spirochete species in co-culture.</title>
        <authorList>
            <person name="Rosenthal A.Z."/>
            <person name="Matson E.G."/>
            <person name="Eldar A."/>
            <person name="Leadbetter J.R."/>
        </authorList>
    </citation>
    <scope>NUCLEOTIDE SEQUENCE [LARGE SCALE GENOMIC DNA]</scope>
    <source>
        <strain evidence="5">ATCC BAA-887 / DSM 12427 / ZAS-2</strain>
    </source>
</reference>
<dbReference type="SMART" id="SM00448">
    <property type="entry name" value="REC"/>
    <property type="match status" value="1"/>
</dbReference>
<keyword evidence="1" id="KW-0597">Phosphoprotein</keyword>
<dbReference type="STRING" id="545694.TREPR_1654"/>
<dbReference type="GO" id="GO:0004016">
    <property type="term" value="F:adenylate cyclase activity"/>
    <property type="evidence" value="ECO:0007669"/>
    <property type="project" value="UniProtKB-ARBA"/>
</dbReference>
<keyword evidence="5" id="KW-1185">Reference proteome</keyword>
<dbReference type="Gene3D" id="3.30.70.1230">
    <property type="entry name" value="Nucleotide cyclase"/>
    <property type="match status" value="1"/>
</dbReference>
<dbReference type="InterPro" id="IPR029787">
    <property type="entry name" value="Nucleotide_cyclase"/>
</dbReference>
<dbReference type="InterPro" id="IPR001789">
    <property type="entry name" value="Sig_transdc_resp-reg_receiver"/>
</dbReference>
<dbReference type="Proteomes" id="UP000009223">
    <property type="component" value="Chromosome"/>
</dbReference>
<feature type="domain" description="Guanylate cyclase" evidence="3">
    <location>
        <begin position="362"/>
        <end position="494"/>
    </location>
</feature>
<dbReference type="Pfam" id="PF00072">
    <property type="entry name" value="Response_reg"/>
    <property type="match status" value="1"/>
</dbReference>
<dbReference type="SMART" id="SM00044">
    <property type="entry name" value="CYCc"/>
    <property type="match status" value="1"/>
</dbReference>
<protein>
    <submittedName>
        <fullName evidence="4">Putative adenylate cyclase 2 (ATP pyrophosphate-lyase 2) (Adenylylcyclase 2) (AC2)</fullName>
    </submittedName>
</protein>
<organism evidence="4 5">
    <name type="scientific">Treponema primitia (strain ATCC BAA-887 / DSM 12427 / ZAS-2)</name>
    <dbReference type="NCBI Taxonomy" id="545694"/>
    <lineage>
        <taxon>Bacteria</taxon>
        <taxon>Pseudomonadati</taxon>
        <taxon>Spirochaetota</taxon>
        <taxon>Spirochaetia</taxon>
        <taxon>Spirochaetales</taxon>
        <taxon>Treponemataceae</taxon>
        <taxon>Treponema</taxon>
    </lineage>
</organism>
<dbReference type="Gene3D" id="3.40.50.2300">
    <property type="match status" value="1"/>
</dbReference>
<feature type="modified residue" description="4-aspartylphosphate" evidence="1">
    <location>
        <position position="60"/>
    </location>
</feature>
<evidence type="ECO:0000259" key="2">
    <source>
        <dbReference type="PROSITE" id="PS50110"/>
    </source>
</evidence>
<dbReference type="InterPro" id="IPR011006">
    <property type="entry name" value="CheY-like_superfamily"/>
</dbReference>
<dbReference type="PANTHER" id="PTHR43081:SF1">
    <property type="entry name" value="ADENYLATE CYCLASE, TERMINAL-DIFFERENTIATION SPECIFIC"/>
    <property type="match status" value="1"/>
</dbReference>
<dbReference type="PROSITE" id="PS50110">
    <property type="entry name" value="RESPONSE_REGULATORY"/>
    <property type="match status" value="1"/>
</dbReference>
<dbReference type="eggNOG" id="COG2114">
    <property type="taxonomic scope" value="Bacteria"/>
</dbReference>
<dbReference type="PANTHER" id="PTHR43081">
    <property type="entry name" value="ADENYLATE CYCLASE, TERMINAL-DIFFERENTIATION SPECIFIC-RELATED"/>
    <property type="match status" value="1"/>
</dbReference>
<sequence length="629" mass="70353">MDSTVLQEEKRILLFEDSDIFADMVLEFLTALGYTTARAVNGFEGIKAVFTFKPHLIITDVEMPLFKGYQATRLLKSRKSTKDIPIIMFTSLNELKDKFWGNQAGADWYIEKSPENFSELRSKITQLLSEATPTDFVALERDGKRIDDNALIETVNNLLDAKLFQTTVIGMLAELSAKLGSLEDIAKGFFDLLNYICQAEIVSLMIKGADNSLMVYTANIGGFNAVITDDFNAISIADFDNLFPDFQVVTREVKDFYLAGEKKKRIESYIMVPLLVGGEKFATVHIGNSIKEYFSPTIRENMDVFLNAAAPIISNALSMLEMEELQKKTRVAFARYVPADVIDEIIHKSSETASLSETRNLVVFFLDIRNFTKISENSSAQDLVNFLNKFFSAMGNEIIAEGGHIDKFIGDSIMAIFGAPRSLPNAPACAIRAAIRMIRALQTVDTSHLTLPESGLAIGIGINSGECVVGNIGFQDRMDYTVIGDNVNLASRLEGVTKMYHHPIIVSENMYEAAREQFIFRKIDTVRVKGKNNPVGLYAVYIAFAGEEGAADFSEGVAASLVIDRDLLDNYEKGLRLFYMREWETAKTYFNNALRINGEDYFSTLYLERIEEYSLIGEPMDDAVTLTEK</sequence>
<dbReference type="eggNOG" id="COG0745">
    <property type="taxonomic scope" value="Bacteria"/>
</dbReference>
<dbReference type="RefSeq" id="WP_015708469.1">
    <property type="nucleotide sequence ID" value="NC_015578.1"/>
</dbReference>
<evidence type="ECO:0000313" key="4">
    <source>
        <dbReference type="EMBL" id="AEF84110.1"/>
    </source>
</evidence>
<evidence type="ECO:0000256" key="1">
    <source>
        <dbReference type="PROSITE-ProRule" id="PRU00169"/>
    </source>
</evidence>
<dbReference type="EMBL" id="CP001843">
    <property type="protein sequence ID" value="AEF84110.1"/>
    <property type="molecule type" value="Genomic_DNA"/>
</dbReference>
<dbReference type="Pfam" id="PF00211">
    <property type="entry name" value="Guanylate_cyc"/>
    <property type="match status" value="1"/>
</dbReference>
<feature type="domain" description="Response regulatory" evidence="2">
    <location>
        <begin position="11"/>
        <end position="127"/>
    </location>
</feature>
<name>F5YNP0_TREPZ</name>
<dbReference type="SUPFAM" id="SSF55073">
    <property type="entry name" value="Nucleotide cyclase"/>
    <property type="match status" value="1"/>
</dbReference>
<dbReference type="GO" id="GO:0006171">
    <property type="term" value="P:cAMP biosynthetic process"/>
    <property type="evidence" value="ECO:0007669"/>
    <property type="project" value="TreeGrafter"/>
</dbReference>
<dbReference type="InterPro" id="IPR001054">
    <property type="entry name" value="A/G_cyclase"/>
</dbReference>
<dbReference type="PROSITE" id="PS50125">
    <property type="entry name" value="GUANYLATE_CYCLASE_2"/>
    <property type="match status" value="1"/>
</dbReference>
<proteinExistence type="predicted"/>
<dbReference type="SUPFAM" id="SSF55781">
    <property type="entry name" value="GAF domain-like"/>
    <property type="match status" value="1"/>
</dbReference>
<dbReference type="OrthoDB" id="9806704at2"/>
<dbReference type="GO" id="GO:0000160">
    <property type="term" value="P:phosphorelay signal transduction system"/>
    <property type="evidence" value="ECO:0007669"/>
    <property type="project" value="InterPro"/>
</dbReference>
<dbReference type="CDD" id="cd07302">
    <property type="entry name" value="CHD"/>
    <property type="match status" value="1"/>
</dbReference>
<dbReference type="HOGENOM" id="CLU_445442_0_0_12"/>
<dbReference type="AlphaFoldDB" id="F5YNP0"/>
<keyword evidence="4" id="KW-0456">Lyase</keyword>